<evidence type="ECO:0000313" key="4">
    <source>
        <dbReference type="EMBL" id="MFC3614975.1"/>
    </source>
</evidence>
<dbReference type="Pfam" id="PF12172">
    <property type="entry name" value="zf-ChsH2"/>
    <property type="match status" value="1"/>
</dbReference>
<protein>
    <submittedName>
        <fullName evidence="4">SDR family oxidoreductase</fullName>
    </submittedName>
</protein>
<feature type="region of interest" description="Disordered" evidence="1">
    <location>
        <begin position="1"/>
        <end position="23"/>
    </location>
</feature>
<dbReference type="InterPro" id="IPR036291">
    <property type="entry name" value="NAD(P)-bd_dom_sf"/>
</dbReference>
<dbReference type="InterPro" id="IPR052513">
    <property type="entry name" value="Thioester_dehydratase-like"/>
</dbReference>
<dbReference type="InterPro" id="IPR002878">
    <property type="entry name" value="ChsH2_C"/>
</dbReference>
<dbReference type="PANTHER" id="PTHR34075:SF5">
    <property type="entry name" value="BLR3430 PROTEIN"/>
    <property type="match status" value="1"/>
</dbReference>
<evidence type="ECO:0000313" key="5">
    <source>
        <dbReference type="Proteomes" id="UP001595629"/>
    </source>
</evidence>
<name>A0ABV7TJ99_9RHOB</name>
<feature type="domain" description="ChsH2 C-terminal OB-fold" evidence="2">
    <location>
        <begin position="70"/>
        <end position="123"/>
    </location>
</feature>
<dbReference type="SUPFAM" id="SSF51735">
    <property type="entry name" value="NAD(P)-binding Rossmann-fold domains"/>
    <property type="match status" value="1"/>
</dbReference>
<proteinExistence type="predicted"/>
<evidence type="ECO:0000256" key="1">
    <source>
        <dbReference type="SAM" id="MobiDB-lite"/>
    </source>
</evidence>
<feature type="compositionally biased region" description="Basic residues" evidence="1">
    <location>
        <begin position="1"/>
        <end position="15"/>
    </location>
</feature>
<keyword evidence="5" id="KW-1185">Reference proteome</keyword>
<organism evidence="4 5">
    <name type="scientific">Lutimaribacter marinistellae</name>
    <dbReference type="NCBI Taxonomy" id="1820329"/>
    <lineage>
        <taxon>Bacteria</taxon>
        <taxon>Pseudomonadati</taxon>
        <taxon>Pseudomonadota</taxon>
        <taxon>Alphaproteobacteria</taxon>
        <taxon>Rhodobacterales</taxon>
        <taxon>Roseobacteraceae</taxon>
        <taxon>Lutimaribacter</taxon>
    </lineage>
</organism>
<evidence type="ECO:0000259" key="3">
    <source>
        <dbReference type="Pfam" id="PF12172"/>
    </source>
</evidence>
<dbReference type="InterPro" id="IPR002347">
    <property type="entry name" value="SDR_fam"/>
</dbReference>
<dbReference type="EMBL" id="JBHRXI010000016">
    <property type="protein sequence ID" value="MFC3614975.1"/>
    <property type="molecule type" value="Genomic_DNA"/>
</dbReference>
<comment type="caution">
    <text evidence="4">The sequence shown here is derived from an EMBL/GenBank/DDBJ whole genome shotgun (WGS) entry which is preliminary data.</text>
</comment>
<dbReference type="InterPro" id="IPR012340">
    <property type="entry name" value="NA-bd_OB-fold"/>
</dbReference>
<dbReference type="Gene3D" id="6.10.30.10">
    <property type="match status" value="1"/>
</dbReference>
<dbReference type="Proteomes" id="UP001595629">
    <property type="component" value="Unassembled WGS sequence"/>
</dbReference>
<dbReference type="RefSeq" id="WP_386736251.1">
    <property type="nucleotide sequence ID" value="NZ_JBHRXI010000016.1"/>
</dbReference>
<reference evidence="5" key="1">
    <citation type="journal article" date="2019" name="Int. J. Syst. Evol. Microbiol.">
        <title>The Global Catalogue of Microorganisms (GCM) 10K type strain sequencing project: providing services to taxonomists for standard genome sequencing and annotation.</title>
        <authorList>
            <consortium name="The Broad Institute Genomics Platform"/>
            <consortium name="The Broad Institute Genome Sequencing Center for Infectious Disease"/>
            <person name="Wu L."/>
            <person name="Ma J."/>
        </authorList>
    </citation>
    <scope>NUCLEOTIDE SEQUENCE [LARGE SCALE GENOMIC DNA]</scope>
    <source>
        <strain evidence="5">KCTC 42911</strain>
    </source>
</reference>
<dbReference type="Pfam" id="PF00106">
    <property type="entry name" value="adh_short"/>
    <property type="match status" value="1"/>
</dbReference>
<evidence type="ECO:0000259" key="2">
    <source>
        <dbReference type="Pfam" id="PF01796"/>
    </source>
</evidence>
<dbReference type="SUPFAM" id="SSF50249">
    <property type="entry name" value="Nucleic acid-binding proteins"/>
    <property type="match status" value="1"/>
</dbReference>
<dbReference type="Gene3D" id="3.40.50.720">
    <property type="entry name" value="NAD(P)-binding Rossmann-like Domain"/>
    <property type="match status" value="1"/>
</dbReference>
<gene>
    <name evidence="4" type="ORF">ACFORG_14485</name>
</gene>
<feature type="domain" description="ChsH2 rubredoxin-like zinc ribbon" evidence="3">
    <location>
        <begin position="35"/>
        <end position="68"/>
    </location>
</feature>
<accession>A0ABV7TJ99</accession>
<sequence length="412" mass="43868">MVLPKPRRKDPRRRSPVPTLPPMTRSRAALGLGVAAAEGRFALQHCADCGAVQYPPRDFCGACLGETLDWRETAPAGKVLAETQVRASPDPYFRERLPWAMGSVKLAAGPVVLAHLVGVGRGESCRMELRLDRAGQGVMVALPKERTEKMDEHPALRAMGTQVKHRRVLISDARAPEALPLAEALLNAGAAHVYMGEPEAWLRWDGRAALEGMEGVTLLPLDVTDADSLKTLAAEIGGKVDILVNTARFVRPGGVLGQDTIHAAREMEVNALGLMRLAQAFGPGMAARTADGVNSAAAFVTVLSAHALSPDPAFGAFNASQAAARSVAQSLRAEFASAGLRVACIYTGPVDDEWHQPLPPPKVAPKALARGIVEALERGLEDHFVGDVARDIAERWRESPGTLEREITGGGA</sequence>
<dbReference type="Pfam" id="PF01796">
    <property type="entry name" value="OB_ChsH2_C"/>
    <property type="match status" value="1"/>
</dbReference>
<dbReference type="InterPro" id="IPR022002">
    <property type="entry name" value="ChsH2_Znr"/>
</dbReference>
<dbReference type="PANTHER" id="PTHR34075">
    <property type="entry name" value="BLR3430 PROTEIN"/>
    <property type="match status" value="1"/>
</dbReference>